<sequence>MLIGLFSLENTHANAPHAGYRGQSDKLIITRGLSPKVDVSVANDVY</sequence>
<protein>
    <submittedName>
        <fullName evidence="1">Uncharacterized protein</fullName>
    </submittedName>
</protein>
<dbReference type="RefSeq" id="WP_158523740.1">
    <property type="nucleotide sequence ID" value="NZ_CAWNJE010000007.1"/>
</dbReference>
<name>A0A2A5T0B8_9GAMM</name>
<dbReference type="Proteomes" id="UP000219020">
    <property type="component" value="Unassembled WGS sequence"/>
</dbReference>
<dbReference type="AlphaFoldDB" id="A0A2A5T0B8"/>
<reference evidence="2" key="1">
    <citation type="submission" date="2017-04" db="EMBL/GenBank/DDBJ databases">
        <title>Genome evolution of the luminous symbionts of deep sea anglerfish.</title>
        <authorList>
            <person name="Hendry T.A."/>
        </authorList>
    </citation>
    <scope>NUCLEOTIDE SEQUENCE [LARGE SCALE GENOMIC DNA]</scope>
</reference>
<evidence type="ECO:0000313" key="1">
    <source>
        <dbReference type="EMBL" id="PCS21603.1"/>
    </source>
</evidence>
<organism evidence="1 2">
    <name type="scientific">Candidatus Enterovibrio escicola</name>
    <dbReference type="NCBI Taxonomy" id="1927127"/>
    <lineage>
        <taxon>Bacteria</taxon>
        <taxon>Pseudomonadati</taxon>
        <taxon>Pseudomonadota</taxon>
        <taxon>Gammaproteobacteria</taxon>
        <taxon>Vibrionales</taxon>
        <taxon>Vibrionaceae</taxon>
        <taxon>Enterovibrio</taxon>
    </lineage>
</organism>
<dbReference type="EMBL" id="NBYY01000033">
    <property type="protein sequence ID" value="PCS21603.1"/>
    <property type="molecule type" value="Genomic_DNA"/>
</dbReference>
<proteinExistence type="predicted"/>
<comment type="caution">
    <text evidence="1">The sequence shown here is derived from an EMBL/GenBank/DDBJ whole genome shotgun (WGS) entry which is preliminary data.</text>
</comment>
<dbReference type="GeneID" id="66953063"/>
<keyword evidence="2" id="KW-1185">Reference proteome</keyword>
<gene>
    <name evidence="1" type="ORF">BTN49_2852</name>
</gene>
<accession>A0A2A5T0B8</accession>
<evidence type="ECO:0000313" key="2">
    <source>
        <dbReference type="Proteomes" id="UP000219020"/>
    </source>
</evidence>